<gene>
    <name evidence="1" type="ORF">XpopCFBP1817_14700</name>
</gene>
<dbReference type="AlphaFoldDB" id="A0A2S7ELV6"/>
<dbReference type="OrthoDB" id="8480228at2"/>
<dbReference type="RefSeq" id="WP_128417699.1">
    <property type="nucleotide sequence ID" value="NZ_MDEJ01000098.1"/>
</dbReference>
<comment type="caution">
    <text evidence="1">The sequence shown here is derived from an EMBL/GenBank/DDBJ whole genome shotgun (WGS) entry which is preliminary data.</text>
</comment>
<dbReference type="EMBL" id="MDEJ01000098">
    <property type="protein sequence ID" value="PPU91238.1"/>
    <property type="molecule type" value="Genomic_DNA"/>
</dbReference>
<dbReference type="Pfam" id="PF12703">
    <property type="entry name" value="ptaRNA1_toxin"/>
    <property type="match status" value="1"/>
</dbReference>
<reference evidence="2" key="1">
    <citation type="submission" date="2016-08" db="EMBL/GenBank/DDBJ databases">
        <authorList>
            <person name="Merda D."/>
            <person name="Briand M."/>
            <person name="Taghouti G."/>
            <person name="Carrere S."/>
            <person name="Gouzy J."/>
            <person name="Portier P."/>
            <person name="Jacques M.-A."/>
            <person name="Fischer-Le Saux M."/>
        </authorList>
    </citation>
    <scope>NUCLEOTIDE SEQUENCE [LARGE SCALE GENOMIC DNA]</scope>
    <source>
        <strain evidence="2">CFBP1817</strain>
    </source>
</reference>
<evidence type="ECO:0000313" key="2">
    <source>
        <dbReference type="Proteomes" id="UP000239939"/>
    </source>
</evidence>
<protein>
    <submittedName>
        <fullName evidence="1">Toxin of toxin-antitoxin type 1 system</fullName>
    </submittedName>
</protein>
<dbReference type="Proteomes" id="UP000239939">
    <property type="component" value="Unassembled WGS sequence"/>
</dbReference>
<dbReference type="InterPro" id="IPR024640">
    <property type="entry name" value="Toxin-antitoxin_type_1_toxin"/>
</dbReference>
<sequence length="94" mass="10329">MATVHPNEFSQVVQHAAAELNAIDWLDQATARELGPLAEATANMFMVLFYQAETGLATRDDFLKARTQIQNVLSAHNDRFQGASKNPSNLPSLT</sequence>
<evidence type="ECO:0000313" key="1">
    <source>
        <dbReference type="EMBL" id="PPU91238.1"/>
    </source>
</evidence>
<keyword evidence="2" id="KW-1185">Reference proteome</keyword>
<proteinExistence type="predicted"/>
<organism evidence="1 2">
    <name type="scientific">Xanthomonas populi</name>
    <dbReference type="NCBI Taxonomy" id="53414"/>
    <lineage>
        <taxon>Bacteria</taxon>
        <taxon>Pseudomonadati</taxon>
        <taxon>Pseudomonadota</taxon>
        <taxon>Gammaproteobacteria</taxon>
        <taxon>Lysobacterales</taxon>
        <taxon>Lysobacteraceae</taxon>
        <taxon>Xanthomonas</taxon>
    </lineage>
</organism>
<name>A0A2S7ELV6_9XANT</name>
<accession>A0A2S7ELV6</accession>